<dbReference type="GO" id="GO:0008999">
    <property type="term" value="F:protein-N-terminal-alanine acetyltransferase activity"/>
    <property type="evidence" value="ECO:0007669"/>
    <property type="project" value="TreeGrafter"/>
</dbReference>
<gene>
    <name evidence="3" type="ORF">SLNWT_2004</name>
</gene>
<dbReference type="InterPro" id="IPR000182">
    <property type="entry name" value="GNAT_dom"/>
</dbReference>
<feature type="region of interest" description="Disordered" evidence="1">
    <location>
        <begin position="1"/>
        <end position="53"/>
    </location>
</feature>
<name>A0A0B5ET08_STRA4</name>
<proteinExistence type="predicted"/>
<dbReference type="SUPFAM" id="SSF55729">
    <property type="entry name" value="Acyl-CoA N-acyltransferases (Nat)"/>
    <property type="match status" value="1"/>
</dbReference>
<dbReference type="KEGG" id="sals:SLNWT_2004"/>
<organism evidence="3 4">
    <name type="scientific">Streptomyces albus (strain ATCC 21838 / DSM 41398 / FERM P-419 / JCM 4703 / NBRC 107858)</name>
    <dbReference type="NCBI Taxonomy" id="1081613"/>
    <lineage>
        <taxon>Bacteria</taxon>
        <taxon>Bacillati</taxon>
        <taxon>Actinomycetota</taxon>
        <taxon>Actinomycetes</taxon>
        <taxon>Kitasatosporales</taxon>
        <taxon>Streptomycetaceae</taxon>
        <taxon>Streptomyces</taxon>
    </lineage>
</organism>
<dbReference type="InterPro" id="IPR051908">
    <property type="entry name" value="Ribosomal_N-acetyltransferase"/>
</dbReference>
<accession>A0A0B5ET08</accession>
<dbReference type="Pfam" id="PF13302">
    <property type="entry name" value="Acetyltransf_3"/>
    <property type="match status" value="1"/>
</dbReference>
<dbReference type="Gene3D" id="3.40.630.30">
    <property type="match status" value="1"/>
</dbReference>
<evidence type="ECO:0000313" key="4">
    <source>
        <dbReference type="Proteomes" id="UP000031523"/>
    </source>
</evidence>
<dbReference type="GO" id="GO:0005737">
    <property type="term" value="C:cytoplasm"/>
    <property type="evidence" value="ECO:0007669"/>
    <property type="project" value="TreeGrafter"/>
</dbReference>
<keyword evidence="4" id="KW-1185">Reference proteome</keyword>
<dbReference type="AlphaFoldDB" id="A0A0B5ET08"/>
<dbReference type="GO" id="GO:1990189">
    <property type="term" value="F:protein N-terminal-serine acetyltransferase activity"/>
    <property type="evidence" value="ECO:0007669"/>
    <property type="project" value="TreeGrafter"/>
</dbReference>
<feature type="domain" description="N-acetyltransferase" evidence="2">
    <location>
        <begin position="58"/>
        <end position="207"/>
    </location>
</feature>
<dbReference type="PROSITE" id="PS51186">
    <property type="entry name" value="GNAT"/>
    <property type="match status" value="1"/>
</dbReference>
<evidence type="ECO:0000313" key="3">
    <source>
        <dbReference type="EMBL" id="AJE82380.1"/>
    </source>
</evidence>
<feature type="compositionally biased region" description="Low complexity" evidence="1">
    <location>
        <begin position="1"/>
        <end position="42"/>
    </location>
</feature>
<evidence type="ECO:0000259" key="2">
    <source>
        <dbReference type="PROSITE" id="PS51186"/>
    </source>
</evidence>
<evidence type="ECO:0000256" key="1">
    <source>
        <dbReference type="SAM" id="MobiDB-lite"/>
    </source>
</evidence>
<sequence length="207" mass="20559">MSTPSSPDPSSSSGPSSSGPSSSGPSSPASSSPAAAAPSAASTPPPSPTPSSLATARLVLRPWAEAELRAVCSGDRLPGWAPDFPAEGDQVIAGFLAGQPAARGEWGHRLVTERDGGLVVGSIGLFWPPSAGSLEIGYGVVASRRGRGFATEATAALAAHGLRAPGVHTVTAQVETANPASVRVLEKAGMLLVRSADGVARYALGTG</sequence>
<reference evidence="3 4" key="1">
    <citation type="submission" date="2015-01" db="EMBL/GenBank/DDBJ databases">
        <title>Enhanced salinomycin production by adjusting the supply of polyketide extender units in Streptomyce albus DSM 41398.</title>
        <authorList>
            <person name="Lu C."/>
        </authorList>
    </citation>
    <scope>NUCLEOTIDE SEQUENCE [LARGE SCALE GENOMIC DNA]</scope>
    <source>
        <strain evidence="4">ATCC 21838 / DSM 41398 / FERM P-419 / JCM 4703 / NBRC 107858</strain>
    </source>
</reference>
<protein>
    <submittedName>
        <fullName evidence="3">Acetyltransferase, GNAT family protein</fullName>
    </submittedName>
</protein>
<dbReference type="PANTHER" id="PTHR43441">
    <property type="entry name" value="RIBOSOMAL-PROTEIN-SERINE ACETYLTRANSFERASE"/>
    <property type="match status" value="1"/>
</dbReference>
<dbReference type="InterPro" id="IPR016181">
    <property type="entry name" value="Acyl_CoA_acyltransferase"/>
</dbReference>
<dbReference type="EMBL" id="CP010519">
    <property type="protein sequence ID" value="AJE82380.1"/>
    <property type="molecule type" value="Genomic_DNA"/>
</dbReference>
<keyword evidence="3" id="KW-0808">Transferase</keyword>
<dbReference type="Proteomes" id="UP000031523">
    <property type="component" value="Chromosome"/>
</dbReference>
<dbReference type="PANTHER" id="PTHR43441:SF6">
    <property type="entry name" value="N-ACETYLTRANSFERASE DOMAIN-CONTAINING PROTEIN"/>
    <property type="match status" value="1"/>
</dbReference>